<keyword evidence="3 5" id="KW-1133">Transmembrane helix</keyword>
<evidence type="ECO:0000256" key="3">
    <source>
        <dbReference type="ARBA" id="ARBA00022989"/>
    </source>
</evidence>
<feature type="transmembrane region" description="Helical" evidence="5">
    <location>
        <begin position="420"/>
        <end position="439"/>
    </location>
</feature>
<dbReference type="InterPro" id="IPR011701">
    <property type="entry name" value="MFS"/>
</dbReference>
<dbReference type="AlphaFoldDB" id="A0A6A6IHT6"/>
<dbReference type="InterPro" id="IPR020846">
    <property type="entry name" value="MFS_dom"/>
</dbReference>
<dbReference type="SUPFAM" id="SSF103473">
    <property type="entry name" value="MFS general substrate transporter"/>
    <property type="match status" value="1"/>
</dbReference>
<evidence type="ECO:0000256" key="1">
    <source>
        <dbReference type="ARBA" id="ARBA00004141"/>
    </source>
</evidence>
<comment type="subcellular location">
    <subcellularLocation>
        <location evidence="1">Membrane</location>
        <topology evidence="1">Multi-pass membrane protein</topology>
    </subcellularLocation>
</comment>
<evidence type="ECO:0000256" key="5">
    <source>
        <dbReference type="SAM" id="Phobius"/>
    </source>
</evidence>
<dbReference type="EMBL" id="ML987194">
    <property type="protein sequence ID" value="KAF2249759.1"/>
    <property type="molecule type" value="Genomic_DNA"/>
</dbReference>
<feature type="transmembrane region" description="Helical" evidence="5">
    <location>
        <begin position="390"/>
        <end position="414"/>
    </location>
</feature>
<dbReference type="Gene3D" id="1.20.1250.20">
    <property type="entry name" value="MFS general substrate transporter like domains"/>
    <property type="match status" value="1"/>
</dbReference>
<evidence type="ECO:0000313" key="7">
    <source>
        <dbReference type="EMBL" id="KAF2249759.1"/>
    </source>
</evidence>
<feature type="transmembrane region" description="Helical" evidence="5">
    <location>
        <begin position="356"/>
        <end position="378"/>
    </location>
</feature>
<dbReference type="InterPro" id="IPR051788">
    <property type="entry name" value="MFS_Transporter"/>
</dbReference>
<keyword evidence="4 5" id="KW-0472">Membrane</keyword>
<dbReference type="FunFam" id="1.20.1250.20:FF:000286">
    <property type="entry name" value="MFS efflux transporter"/>
    <property type="match status" value="1"/>
</dbReference>
<feature type="transmembrane region" description="Helical" evidence="5">
    <location>
        <begin position="137"/>
        <end position="157"/>
    </location>
</feature>
<dbReference type="PANTHER" id="PTHR23514:SF16">
    <property type="entry name" value="TRANSPORTER, PUTATIVE (AFU_ORTHOLOGUE AFUA_2G17270)-RELATED"/>
    <property type="match status" value="1"/>
</dbReference>
<accession>A0A6A6IHT6</accession>
<feature type="transmembrane region" description="Helical" evidence="5">
    <location>
        <begin position="178"/>
        <end position="201"/>
    </location>
</feature>
<feature type="transmembrane region" description="Helical" evidence="5">
    <location>
        <begin position="302"/>
        <end position="320"/>
    </location>
</feature>
<sequence>MSTTSVVETARRHDGPAEDIELYPVDREARSPSAPSVFETSPESAVVTGENVLKILAAGFSFFFAGTNDGSLGALTPYILRTYHVGTEYVALIYASTFLGWILAAATNSYLIHALDLGLILTLGAVLQLVAHCLRFWTPPFGLYVATFFLQAVGMAYQDSHSNAFVASVKGAHRWLGFIHAMYALGCLVSPFVATAIASKVQDRWPLFYLFLVGIGTINTSAVLASFRDSMKVHMRPNSSEGVPEVETRSRTAWRDILDTLKSPPVYLLSLFYFFMLGAGITAGGWVVEYLVSARNGRLPDVGYVSAGLWGGVFLGRVLLAEPTHRFGERKMSMAYCVMILALQLVFWLVPNLVSSAVAICFLGIFYGPLFATGMSIGSRLFEKRIQPTALGFVFVLAQAGGALFPALTGVIASQAGVKIMQPILVGLIVAMGIAWALVPKVPKRDD</sequence>
<evidence type="ECO:0000256" key="4">
    <source>
        <dbReference type="ARBA" id="ARBA00023136"/>
    </source>
</evidence>
<dbReference type="GO" id="GO:0016020">
    <property type="term" value="C:membrane"/>
    <property type="evidence" value="ECO:0007669"/>
    <property type="project" value="UniProtKB-SubCell"/>
</dbReference>
<dbReference type="InterPro" id="IPR036259">
    <property type="entry name" value="MFS_trans_sf"/>
</dbReference>
<feature type="transmembrane region" description="Helical" evidence="5">
    <location>
        <begin position="89"/>
        <end position="107"/>
    </location>
</feature>
<reference evidence="7" key="1">
    <citation type="journal article" date="2020" name="Stud. Mycol.">
        <title>101 Dothideomycetes genomes: a test case for predicting lifestyles and emergence of pathogens.</title>
        <authorList>
            <person name="Haridas S."/>
            <person name="Albert R."/>
            <person name="Binder M."/>
            <person name="Bloem J."/>
            <person name="Labutti K."/>
            <person name="Salamov A."/>
            <person name="Andreopoulos B."/>
            <person name="Baker S."/>
            <person name="Barry K."/>
            <person name="Bills G."/>
            <person name="Bluhm B."/>
            <person name="Cannon C."/>
            <person name="Castanera R."/>
            <person name="Culley D."/>
            <person name="Daum C."/>
            <person name="Ezra D."/>
            <person name="Gonzalez J."/>
            <person name="Henrissat B."/>
            <person name="Kuo A."/>
            <person name="Liang C."/>
            <person name="Lipzen A."/>
            <person name="Lutzoni F."/>
            <person name="Magnuson J."/>
            <person name="Mondo S."/>
            <person name="Nolan M."/>
            <person name="Ohm R."/>
            <person name="Pangilinan J."/>
            <person name="Park H.-J."/>
            <person name="Ramirez L."/>
            <person name="Alfaro M."/>
            <person name="Sun H."/>
            <person name="Tritt A."/>
            <person name="Yoshinaga Y."/>
            <person name="Zwiers L.-H."/>
            <person name="Turgeon B."/>
            <person name="Goodwin S."/>
            <person name="Spatafora J."/>
            <person name="Crous P."/>
            <person name="Grigoriev I."/>
        </authorList>
    </citation>
    <scope>NUCLEOTIDE SEQUENCE</scope>
    <source>
        <strain evidence="7">CBS 122368</strain>
    </source>
</reference>
<evidence type="ECO:0000313" key="8">
    <source>
        <dbReference type="Proteomes" id="UP000800094"/>
    </source>
</evidence>
<dbReference type="Pfam" id="PF07690">
    <property type="entry name" value="MFS_1"/>
    <property type="match status" value="1"/>
</dbReference>
<dbReference type="RefSeq" id="XP_033684763.1">
    <property type="nucleotide sequence ID" value="XM_033821611.1"/>
</dbReference>
<gene>
    <name evidence="7" type="ORF">BU26DRAFT_289187</name>
</gene>
<dbReference type="PANTHER" id="PTHR23514">
    <property type="entry name" value="BYPASS OF STOP CODON PROTEIN 6"/>
    <property type="match status" value="1"/>
</dbReference>
<proteinExistence type="predicted"/>
<evidence type="ECO:0000256" key="2">
    <source>
        <dbReference type="ARBA" id="ARBA00022692"/>
    </source>
</evidence>
<evidence type="ECO:0000259" key="6">
    <source>
        <dbReference type="PROSITE" id="PS50850"/>
    </source>
</evidence>
<name>A0A6A6IHT6_9PLEO</name>
<protein>
    <submittedName>
        <fullName evidence="7">MFS general substrate transporter</fullName>
    </submittedName>
</protein>
<organism evidence="7 8">
    <name type="scientific">Trematosphaeria pertusa</name>
    <dbReference type="NCBI Taxonomy" id="390896"/>
    <lineage>
        <taxon>Eukaryota</taxon>
        <taxon>Fungi</taxon>
        <taxon>Dikarya</taxon>
        <taxon>Ascomycota</taxon>
        <taxon>Pezizomycotina</taxon>
        <taxon>Dothideomycetes</taxon>
        <taxon>Pleosporomycetidae</taxon>
        <taxon>Pleosporales</taxon>
        <taxon>Massarineae</taxon>
        <taxon>Trematosphaeriaceae</taxon>
        <taxon>Trematosphaeria</taxon>
    </lineage>
</organism>
<dbReference type="Proteomes" id="UP000800094">
    <property type="component" value="Unassembled WGS sequence"/>
</dbReference>
<dbReference type="GO" id="GO:0022857">
    <property type="term" value="F:transmembrane transporter activity"/>
    <property type="evidence" value="ECO:0007669"/>
    <property type="project" value="InterPro"/>
</dbReference>
<feature type="transmembrane region" description="Helical" evidence="5">
    <location>
        <begin position="266"/>
        <end position="287"/>
    </location>
</feature>
<feature type="transmembrane region" description="Helical" evidence="5">
    <location>
        <begin position="332"/>
        <end position="350"/>
    </location>
</feature>
<keyword evidence="8" id="KW-1185">Reference proteome</keyword>
<dbReference type="PROSITE" id="PS50850">
    <property type="entry name" value="MFS"/>
    <property type="match status" value="1"/>
</dbReference>
<keyword evidence="2 5" id="KW-0812">Transmembrane</keyword>
<dbReference type="OrthoDB" id="413079at2759"/>
<feature type="domain" description="Major facilitator superfamily (MFS) profile" evidence="6">
    <location>
        <begin position="54"/>
        <end position="445"/>
    </location>
</feature>
<feature type="transmembrane region" description="Helical" evidence="5">
    <location>
        <begin position="207"/>
        <end position="227"/>
    </location>
</feature>
<dbReference type="GeneID" id="54574941"/>